<reference evidence="7" key="1">
    <citation type="submission" date="2022-07" db="EMBL/GenBank/DDBJ databases">
        <title>Phylogenomic reconstructions and comparative analyses of Kickxellomycotina fungi.</title>
        <authorList>
            <person name="Reynolds N.K."/>
            <person name="Stajich J.E."/>
            <person name="Barry K."/>
            <person name="Grigoriev I.V."/>
            <person name="Crous P."/>
            <person name="Smith M.E."/>
        </authorList>
    </citation>
    <scope>NUCLEOTIDE SEQUENCE</scope>
    <source>
        <strain evidence="7">NRRL 1565</strain>
    </source>
</reference>
<evidence type="ECO:0000256" key="3">
    <source>
        <dbReference type="ARBA" id="ARBA00022989"/>
    </source>
</evidence>
<dbReference type="InterPro" id="IPR006694">
    <property type="entry name" value="Fatty_acid_hydroxylase"/>
</dbReference>
<feature type="domain" description="Fatty acid hydroxylase" evidence="6">
    <location>
        <begin position="146"/>
        <end position="282"/>
    </location>
</feature>
<dbReference type="Proteomes" id="UP001140094">
    <property type="component" value="Unassembled WGS sequence"/>
</dbReference>
<dbReference type="EMBL" id="JANBUO010001553">
    <property type="protein sequence ID" value="KAJ2797756.1"/>
    <property type="molecule type" value="Genomic_DNA"/>
</dbReference>
<dbReference type="GO" id="GO:0008610">
    <property type="term" value="P:lipid biosynthetic process"/>
    <property type="evidence" value="ECO:0007669"/>
    <property type="project" value="InterPro"/>
</dbReference>
<keyword evidence="4 5" id="KW-0472">Membrane</keyword>
<protein>
    <submittedName>
        <fullName evidence="7">C-4 sterol methyl oxidase</fullName>
        <ecNumber evidence="7">1.14.18.9</ecNumber>
    </submittedName>
</protein>
<sequence>MVNATGASALLDHFITGMTTTAHMASAMPKGYAPTWVERQWFSLFDGRNEAVTFGIIAFVVHQAVYYGRYLPYFVCDYIPAMRRYKLQPDRDISDAQWRKCLRSLLVSQIFVQLPMMMFFLPAARLVGFDCGAPFPAWPRVVFQVCVFFVIEDFYHYWAHRLFHYGMFYKYIHKVHHEHTAPFGITAEYAHPLETAILGQGTIAGPLLFNHFIEQVHITTMLIWIAARLWQTVEAHCGYDFPWAMNHWLPFWAGASHHDYHHMAFVDNFASTFRWWDRIFGTDCRYQKYEARRVQKAKAD</sequence>
<keyword evidence="3 5" id="KW-1133">Transmembrane helix</keyword>
<evidence type="ECO:0000313" key="7">
    <source>
        <dbReference type="EMBL" id="KAJ2797756.1"/>
    </source>
</evidence>
<gene>
    <name evidence="7" type="primary">ERG25_3</name>
    <name evidence="7" type="ORF">H4R20_005075</name>
</gene>
<dbReference type="PANTHER" id="PTHR11863">
    <property type="entry name" value="STEROL DESATURASE"/>
    <property type="match status" value="1"/>
</dbReference>
<evidence type="ECO:0000259" key="6">
    <source>
        <dbReference type="Pfam" id="PF04116"/>
    </source>
</evidence>
<feature type="transmembrane region" description="Helical" evidence="5">
    <location>
        <begin position="101"/>
        <end position="121"/>
    </location>
</feature>
<dbReference type="EC" id="1.14.18.9" evidence="7"/>
<dbReference type="OrthoDB" id="1658724at2759"/>
<dbReference type="GO" id="GO:0016020">
    <property type="term" value="C:membrane"/>
    <property type="evidence" value="ECO:0007669"/>
    <property type="project" value="UniProtKB-SubCell"/>
</dbReference>
<evidence type="ECO:0000256" key="4">
    <source>
        <dbReference type="ARBA" id="ARBA00023136"/>
    </source>
</evidence>
<dbReference type="AlphaFoldDB" id="A0A9W8HQZ2"/>
<name>A0A9W8HQZ2_9FUNG</name>
<accession>A0A9W8HQZ2</accession>
<dbReference type="GO" id="GO:0005506">
    <property type="term" value="F:iron ion binding"/>
    <property type="evidence" value="ECO:0007669"/>
    <property type="project" value="InterPro"/>
</dbReference>
<evidence type="ECO:0000313" key="8">
    <source>
        <dbReference type="Proteomes" id="UP001140094"/>
    </source>
</evidence>
<proteinExistence type="predicted"/>
<feature type="transmembrane region" description="Helical" evidence="5">
    <location>
        <begin position="141"/>
        <end position="158"/>
    </location>
</feature>
<keyword evidence="7" id="KW-0560">Oxidoreductase</keyword>
<comment type="subcellular location">
    <subcellularLocation>
        <location evidence="1">Membrane</location>
    </subcellularLocation>
</comment>
<dbReference type="InterPro" id="IPR050307">
    <property type="entry name" value="Sterol_Desaturase_Related"/>
</dbReference>
<dbReference type="Pfam" id="PF04116">
    <property type="entry name" value="FA_hydroxylase"/>
    <property type="match status" value="1"/>
</dbReference>
<evidence type="ECO:0000256" key="1">
    <source>
        <dbReference type="ARBA" id="ARBA00004370"/>
    </source>
</evidence>
<comment type="caution">
    <text evidence="7">The sequence shown here is derived from an EMBL/GenBank/DDBJ whole genome shotgun (WGS) entry which is preliminary data.</text>
</comment>
<keyword evidence="2 5" id="KW-0812">Transmembrane</keyword>
<evidence type="ECO:0000256" key="2">
    <source>
        <dbReference type="ARBA" id="ARBA00022692"/>
    </source>
</evidence>
<organism evidence="7 8">
    <name type="scientific">Coemansia guatemalensis</name>
    <dbReference type="NCBI Taxonomy" id="2761395"/>
    <lineage>
        <taxon>Eukaryota</taxon>
        <taxon>Fungi</taxon>
        <taxon>Fungi incertae sedis</taxon>
        <taxon>Zoopagomycota</taxon>
        <taxon>Kickxellomycotina</taxon>
        <taxon>Kickxellomycetes</taxon>
        <taxon>Kickxellales</taxon>
        <taxon>Kickxellaceae</taxon>
        <taxon>Coemansia</taxon>
    </lineage>
</organism>
<dbReference type="GO" id="GO:0000254">
    <property type="term" value="F:C-4 methylsterol oxidase activity"/>
    <property type="evidence" value="ECO:0007669"/>
    <property type="project" value="UniProtKB-EC"/>
</dbReference>
<evidence type="ECO:0000256" key="5">
    <source>
        <dbReference type="SAM" id="Phobius"/>
    </source>
</evidence>
<keyword evidence="8" id="KW-1185">Reference proteome</keyword>